<dbReference type="EMBL" id="AMQM01003032">
    <property type="status" value="NOT_ANNOTATED_CDS"/>
    <property type="molecule type" value="Genomic_DNA"/>
</dbReference>
<dbReference type="OMA" id="DAQQCIF"/>
<evidence type="ECO:0000256" key="4">
    <source>
        <dbReference type="ARBA" id="ARBA00022777"/>
    </source>
</evidence>
<dbReference type="OrthoDB" id="266718at2759"/>
<dbReference type="STRING" id="6412.T1G1N2"/>
<dbReference type="EnsemblMetazoa" id="HelroT74186">
    <property type="protein sequence ID" value="HelroP74186"/>
    <property type="gene ID" value="HelroG74186"/>
</dbReference>
<evidence type="ECO:0000313" key="9">
    <source>
        <dbReference type="EnsemblMetazoa" id="HelroP74186"/>
    </source>
</evidence>
<dbReference type="InterPro" id="IPR000719">
    <property type="entry name" value="Prot_kinase_dom"/>
</dbReference>
<sequence length="280" mass="31511">APFNWKKGKILGAGGFGQVYLCYDVDTGVELAVKQVNVYCQSEDISKEVRALQSEIKLLQDLSNPRIVQYYGSQKEPHMLSIFMEFVPGGSVKDQIQDYGPLTESVTKRYTKQVLEGLEFLHSLMIVHRDIKGANILRDHEGNIKLTDFGAAKRLSSIVNKTADVSKNLTGAKTMTGTPYYMSPEIIEGKRYGRKVDIWSLGCTVVEMLTGHPPWHEYEGVAAIFKIATQPHPSYKLPPDTSLQVKDFLSCCFERDPERRPSAKILYNHMFIRSLVTGCD</sequence>
<dbReference type="SUPFAM" id="SSF56112">
    <property type="entry name" value="Protein kinase-like (PK-like)"/>
    <property type="match status" value="1"/>
</dbReference>
<dbReference type="InterPro" id="IPR017441">
    <property type="entry name" value="Protein_kinase_ATP_BS"/>
</dbReference>
<dbReference type="PROSITE" id="PS00107">
    <property type="entry name" value="PROTEIN_KINASE_ATP"/>
    <property type="match status" value="1"/>
</dbReference>
<reference evidence="9" key="3">
    <citation type="submission" date="2015-06" db="UniProtKB">
        <authorList>
            <consortium name="EnsemblMetazoa"/>
        </authorList>
    </citation>
    <scope>IDENTIFICATION</scope>
</reference>
<organism evidence="9 10">
    <name type="scientific">Helobdella robusta</name>
    <name type="common">Californian leech</name>
    <dbReference type="NCBI Taxonomy" id="6412"/>
    <lineage>
        <taxon>Eukaryota</taxon>
        <taxon>Metazoa</taxon>
        <taxon>Spiralia</taxon>
        <taxon>Lophotrochozoa</taxon>
        <taxon>Annelida</taxon>
        <taxon>Clitellata</taxon>
        <taxon>Hirudinea</taxon>
        <taxon>Rhynchobdellida</taxon>
        <taxon>Glossiphoniidae</taxon>
        <taxon>Helobdella</taxon>
    </lineage>
</organism>
<feature type="binding site" evidence="6">
    <location>
        <position position="34"/>
    </location>
    <ligand>
        <name>ATP</name>
        <dbReference type="ChEBI" id="CHEBI:30616"/>
    </ligand>
</feature>
<keyword evidence="5 6" id="KW-0067">ATP-binding</keyword>
<dbReference type="PIRSF" id="PIRSF000654">
    <property type="entry name" value="Integrin-linked_kinase"/>
    <property type="match status" value="1"/>
</dbReference>
<dbReference type="GO" id="GO:0005737">
    <property type="term" value="C:cytoplasm"/>
    <property type="evidence" value="ECO:0000318"/>
    <property type="project" value="GO_Central"/>
</dbReference>
<dbReference type="Gene3D" id="1.10.510.10">
    <property type="entry name" value="Transferase(Phosphotransferase) domain 1"/>
    <property type="match status" value="1"/>
</dbReference>
<evidence type="ECO:0000313" key="8">
    <source>
        <dbReference type="EMBL" id="ESO08756.1"/>
    </source>
</evidence>
<dbReference type="InterPro" id="IPR011009">
    <property type="entry name" value="Kinase-like_dom_sf"/>
</dbReference>
<dbReference type="PROSITE" id="PS50011">
    <property type="entry name" value="PROTEIN_KINASE_DOM"/>
    <property type="match status" value="1"/>
</dbReference>
<accession>T1G1N2</accession>
<dbReference type="Proteomes" id="UP000015101">
    <property type="component" value="Unassembled WGS sequence"/>
</dbReference>
<dbReference type="SMART" id="SM00220">
    <property type="entry name" value="S_TKc"/>
    <property type="match status" value="1"/>
</dbReference>
<dbReference type="CTD" id="20214980"/>
<dbReference type="GeneID" id="20214980"/>
<dbReference type="EMBL" id="KB096023">
    <property type="protein sequence ID" value="ESO08756.1"/>
    <property type="molecule type" value="Genomic_DNA"/>
</dbReference>
<evidence type="ECO:0000259" key="7">
    <source>
        <dbReference type="PROSITE" id="PS50011"/>
    </source>
</evidence>
<dbReference type="GO" id="GO:0004674">
    <property type="term" value="F:protein serine/threonine kinase activity"/>
    <property type="evidence" value="ECO:0000318"/>
    <property type="project" value="GO_Central"/>
</dbReference>
<dbReference type="FunFam" id="1.10.510.10:FF:000071">
    <property type="entry name" value="Mitogen-activated protein kinase kinase kinase 3 isoform 2"/>
    <property type="match status" value="1"/>
</dbReference>
<dbReference type="HOGENOM" id="CLU_000288_63_23_1"/>
<reference evidence="10" key="1">
    <citation type="submission" date="2012-12" db="EMBL/GenBank/DDBJ databases">
        <authorList>
            <person name="Hellsten U."/>
            <person name="Grimwood J."/>
            <person name="Chapman J.A."/>
            <person name="Shapiro H."/>
            <person name="Aerts A."/>
            <person name="Otillar R.P."/>
            <person name="Terry A.Y."/>
            <person name="Boore J.L."/>
            <person name="Simakov O."/>
            <person name="Marletaz F."/>
            <person name="Cho S.-J."/>
            <person name="Edsinger-Gonzales E."/>
            <person name="Havlak P."/>
            <person name="Kuo D.-H."/>
            <person name="Larsson T."/>
            <person name="Lv J."/>
            <person name="Arendt D."/>
            <person name="Savage R."/>
            <person name="Osoegawa K."/>
            <person name="de Jong P."/>
            <person name="Lindberg D.R."/>
            <person name="Seaver E.C."/>
            <person name="Weisblat D.A."/>
            <person name="Putnam N.H."/>
            <person name="Grigoriev I.V."/>
            <person name="Rokhsar D.S."/>
        </authorList>
    </citation>
    <scope>NUCLEOTIDE SEQUENCE</scope>
</reference>
<dbReference type="AlphaFoldDB" id="T1G1N2"/>
<evidence type="ECO:0000313" key="10">
    <source>
        <dbReference type="Proteomes" id="UP000015101"/>
    </source>
</evidence>
<evidence type="ECO:0000256" key="1">
    <source>
        <dbReference type="ARBA" id="ARBA00022527"/>
    </source>
</evidence>
<evidence type="ECO:0000256" key="6">
    <source>
        <dbReference type="PROSITE-ProRule" id="PRU10141"/>
    </source>
</evidence>
<keyword evidence="3 6" id="KW-0547">Nucleotide-binding</keyword>
<dbReference type="PANTHER" id="PTHR11584">
    <property type="entry name" value="SERINE/THREONINE PROTEIN KINASE"/>
    <property type="match status" value="1"/>
</dbReference>
<proteinExistence type="predicted"/>
<keyword evidence="1" id="KW-0723">Serine/threonine-protein kinase</keyword>
<gene>
    <name evidence="9" type="primary">20214980</name>
    <name evidence="8" type="ORF">HELRODRAFT_74186</name>
</gene>
<dbReference type="GO" id="GO:0035556">
    <property type="term" value="P:intracellular signal transduction"/>
    <property type="evidence" value="ECO:0007669"/>
    <property type="project" value="UniProtKB-ARBA"/>
</dbReference>
<dbReference type="RefSeq" id="XP_009012778.1">
    <property type="nucleotide sequence ID" value="XM_009014530.1"/>
</dbReference>
<dbReference type="eggNOG" id="KOG0198">
    <property type="taxonomic scope" value="Eukaryota"/>
</dbReference>
<dbReference type="KEGG" id="hro:HELRODRAFT_74186"/>
<dbReference type="InParanoid" id="T1G1N2"/>
<evidence type="ECO:0000256" key="5">
    <source>
        <dbReference type="ARBA" id="ARBA00022840"/>
    </source>
</evidence>
<dbReference type="PANTHER" id="PTHR11584:SF369">
    <property type="entry name" value="MITOGEN-ACTIVATED PROTEIN KINASE KINASE KINASE 19-RELATED"/>
    <property type="match status" value="1"/>
</dbReference>
<evidence type="ECO:0000256" key="3">
    <source>
        <dbReference type="ARBA" id="ARBA00022741"/>
    </source>
</evidence>
<keyword evidence="2" id="KW-0808">Transferase</keyword>
<keyword evidence="4" id="KW-0418">Kinase</keyword>
<dbReference type="Pfam" id="PF00069">
    <property type="entry name" value="Pkinase"/>
    <property type="match status" value="1"/>
</dbReference>
<feature type="domain" description="Protein kinase" evidence="7">
    <location>
        <begin position="5"/>
        <end position="272"/>
    </location>
</feature>
<keyword evidence="10" id="KW-1185">Reference proteome</keyword>
<reference evidence="8 10" key="2">
    <citation type="journal article" date="2013" name="Nature">
        <title>Insights into bilaterian evolution from three spiralian genomes.</title>
        <authorList>
            <person name="Simakov O."/>
            <person name="Marletaz F."/>
            <person name="Cho S.J."/>
            <person name="Edsinger-Gonzales E."/>
            <person name="Havlak P."/>
            <person name="Hellsten U."/>
            <person name="Kuo D.H."/>
            <person name="Larsson T."/>
            <person name="Lv J."/>
            <person name="Arendt D."/>
            <person name="Savage R."/>
            <person name="Osoegawa K."/>
            <person name="de Jong P."/>
            <person name="Grimwood J."/>
            <person name="Chapman J.A."/>
            <person name="Shapiro H."/>
            <person name="Aerts A."/>
            <person name="Otillar R.P."/>
            <person name="Terry A.Y."/>
            <person name="Boore J.L."/>
            <person name="Grigoriev I.V."/>
            <person name="Lindberg D.R."/>
            <person name="Seaver E.C."/>
            <person name="Weisblat D.A."/>
            <person name="Putnam N.H."/>
            <person name="Rokhsar D.S."/>
        </authorList>
    </citation>
    <scope>NUCLEOTIDE SEQUENCE</scope>
</reference>
<protein>
    <recommendedName>
        <fullName evidence="7">Protein kinase domain-containing protein</fullName>
    </recommendedName>
</protein>
<evidence type="ECO:0000256" key="2">
    <source>
        <dbReference type="ARBA" id="ARBA00022679"/>
    </source>
</evidence>
<name>T1G1N2_HELRO</name>
<dbReference type="GO" id="GO:0005524">
    <property type="term" value="F:ATP binding"/>
    <property type="evidence" value="ECO:0007669"/>
    <property type="project" value="UniProtKB-UniRule"/>
</dbReference>